<feature type="transmembrane region" description="Helical" evidence="1">
    <location>
        <begin position="86"/>
        <end position="103"/>
    </location>
</feature>
<dbReference type="EMBL" id="MFZV01000007">
    <property type="protein sequence ID" value="OGK31376.1"/>
    <property type="molecule type" value="Genomic_DNA"/>
</dbReference>
<proteinExistence type="predicted"/>
<evidence type="ECO:0000313" key="3">
    <source>
        <dbReference type="Proteomes" id="UP000177199"/>
    </source>
</evidence>
<organism evidence="2 3">
    <name type="scientific">Candidatus Roizmanbacteria bacterium RIFCSPHIGHO2_12_FULL_33_9</name>
    <dbReference type="NCBI Taxonomy" id="1802045"/>
    <lineage>
        <taxon>Bacteria</taxon>
        <taxon>Candidatus Roizmaniibacteriota</taxon>
    </lineage>
</organism>
<sequence length="111" mass="13557">MGKKNILVITLFAFFLIFYTIVIVFITYERRVNNPDYFLRTRCIIEDKRDCYYDEYLRERVCTCLKDEVYYKDTLSIAFEDLTDRYKFIFVFIGALFIATQFLEDEKKDKK</sequence>
<accession>A0A1F7HK55</accession>
<dbReference type="Proteomes" id="UP000177199">
    <property type="component" value="Unassembled WGS sequence"/>
</dbReference>
<evidence type="ECO:0000256" key="1">
    <source>
        <dbReference type="SAM" id="Phobius"/>
    </source>
</evidence>
<keyword evidence="1" id="KW-1133">Transmembrane helix</keyword>
<dbReference type="AlphaFoldDB" id="A0A1F7HK55"/>
<feature type="transmembrane region" description="Helical" evidence="1">
    <location>
        <begin position="7"/>
        <end position="28"/>
    </location>
</feature>
<reference evidence="2 3" key="1">
    <citation type="journal article" date="2016" name="Nat. Commun.">
        <title>Thousands of microbial genomes shed light on interconnected biogeochemical processes in an aquifer system.</title>
        <authorList>
            <person name="Anantharaman K."/>
            <person name="Brown C.T."/>
            <person name="Hug L.A."/>
            <person name="Sharon I."/>
            <person name="Castelle C.J."/>
            <person name="Probst A.J."/>
            <person name="Thomas B.C."/>
            <person name="Singh A."/>
            <person name="Wilkins M.J."/>
            <person name="Karaoz U."/>
            <person name="Brodie E.L."/>
            <person name="Williams K.H."/>
            <person name="Hubbard S.S."/>
            <person name="Banfield J.F."/>
        </authorList>
    </citation>
    <scope>NUCLEOTIDE SEQUENCE [LARGE SCALE GENOMIC DNA]</scope>
</reference>
<comment type="caution">
    <text evidence="2">The sequence shown here is derived from an EMBL/GenBank/DDBJ whole genome shotgun (WGS) entry which is preliminary data.</text>
</comment>
<gene>
    <name evidence="2" type="ORF">A3F29_01450</name>
</gene>
<evidence type="ECO:0000313" key="2">
    <source>
        <dbReference type="EMBL" id="OGK31376.1"/>
    </source>
</evidence>
<keyword evidence="1" id="KW-0812">Transmembrane</keyword>
<protein>
    <submittedName>
        <fullName evidence="2">Uncharacterized protein</fullName>
    </submittedName>
</protein>
<name>A0A1F7HK55_9BACT</name>
<keyword evidence="1" id="KW-0472">Membrane</keyword>